<dbReference type="InterPro" id="IPR006196">
    <property type="entry name" value="RNA-binding_domain_S1_IF1"/>
</dbReference>
<sequence>MPPNKNIKKGAAALFQNSKEIDRAKKHGATFGAVTKRLGNGGFSVQLATDKTVIGTPRGLFTKGSMAINVGQVVIVTGTDRPKGDSRPALPWEIVALIDDKATADLFVKKGFMSSDVLGFASSAGASGQQVVEDDLFEASDSDEDFWAQGAADVRGGLKAERKSQEASASIAARVASLKCGRGKQLDGGVAAGNMADPTLFSGDEQERFKRWRAHKAKAAAKVASGGALIPAAQTVAEMMELFRLEAESARLEAEQSAIVVAADAAKNATEAKAWLAKQQVKENWDDEEAVKLEDL</sequence>
<dbReference type="GO" id="GO:0003723">
    <property type="term" value="F:RNA binding"/>
    <property type="evidence" value="ECO:0007669"/>
    <property type="project" value="InterPro"/>
</dbReference>
<dbReference type="PROSITE" id="PS50832">
    <property type="entry name" value="S1_IF1_TYPE"/>
    <property type="match status" value="1"/>
</dbReference>
<dbReference type="GO" id="GO:0003743">
    <property type="term" value="F:translation initiation factor activity"/>
    <property type="evidence" value="ECO:0007669"/>
    <property type="project" value="InterPro"/>
</dbReference>
<evidence type="ECO:0000259" key="1">
    <source>
        <dbReference type="PROSITE" id="PS50832"/>
    </source>
</evidence>
<evidence type="ECO:0000313" key="2">
    <source>
        <dbReference type="EMBL" id="QHS80952.1"/>
    </source>
</evidence>
<dbReference type="Gene3D" id="2.40.50.140">
    <property type="entry name" value="Nucleic acid-binding proteins"/>
    <property type="match status" value="1"/>
</dbReference>
<reference evidence="2" key="1">
    <citation type="journal article" date="2020" name="Nature">
        <title>Giant virus diversity and host interactions through global metagenomics.</title>
        <authorList>
            <person name="Schulz F."/>
            <person name="Roux S."/>
            <person name="Paez-Espino D."/>
            <person name="Jungbluth S."/>
            <person name="Walsh D.A."/>
            <person name="Denef V.J."/>
            <person name="McMahon K.D."/>
            <person name="Konstantinidis K.T."/>
            <person name="Eloe-Fadrosh E.A."/>
            <person name="Kyrpides N.C."/>
            <person name="Woyke T."/>
        </authorList>
    </citation>
    <scope>NUCLEOTIDE SEQUENCE</scope>
    <source>
        <strain evidence="2">GVMAG-S-1101161-73</strain>
    </source>
</reference>
<feature type="domain" description="S1-like" evidence="1">
    <location>
        <begin position="18"/>
        <end position="95"/>
    </location>
</feature>
<proteinExistence type="predicted"/>
<dbReference type="InterPro" id="IPR012340">
    <property type="entry name" value="NA-bd_OB-fold"/>
</dbReference>
<dbReference type="EMBL" id="MN740728">
    <property type="protein sequence ID" value="QHS80952.1"/>
    <property type="molecule type" value="Genomic_DNA"/>
</dbReference>
<protein>
    <recommendedName>
        <fullName evidence="1">S1-like domain-containing protein</fullName>
    </recommendedName>
</protein>
<accession>A0A6C0AMH1</accession>
<organism evidence="2">
    <name type="scientific">viral metagenome</name>
    <dbReference type="NCBI Taxonomy" id="1070528"/>
    <lineage>
        <taxon>unclassified sequences</taxon>
        <taxon>metagenomes</taxon>
        <taxon>organismal metagenomes</taxon>
    </lineage>
</organism>
<dbReference type="AlphaFoldDB" id="A0A6C0AMH1"/>
<name>A0A6C0AMH1_9ZZZZ</name>